<dbReference type="InterPro" id="IPR018541">
    <property type="entry name" value="Ftsk_gamma"/>
</dbReference>
<dbReference type="InterPro" id="IPR003593">
    <property type="entry name" value="AAA+_ATPase"/>
</dbReference>
<evidence type="ECO:0000256" key="1">
    <source>
        <dbReference type="ARBA" id="ARBA00006474"/>
    </source>
</evidence>
<keyword evidence="7" id="KW-1133">Transmembrane helix</keyword>
<comment type="similarity">
    <text evidence="1">Belongs to the FtsK/SpoIIIE/SftA family.</text>
</comment>
<feature type="compositionally biased region" description="Basic and acidic residues" evidence="6">
    <location>
        <begin position="389"/>
        <end position="411"/>
    </location>
</feature>
<dbReference type="Gene3D" id="3.40.50.300">
    <property type="entry name" value="P-loop containing nucleotide triphosphate hydrolases"/>
    <property type="match status" value="1"/>
</dbReference>
<feature type="domain" description="FtsK" evidence="8">
    <location>
        <begin position="788"/>
        <end position="985"/>
    </location>
</feature>
<keyword evidence="10" id="KW-1185">Reference proteome</keyword>
<feature type="region of interest" description="Disordered" evidence="6">
    <location>
        <begin position="389"/>
        <end position="414"/>
    </location>
</feature>
<protein>
    <recommendedName>
        <fullName evidence="8">FtsK domain-containing protein</fullName>
    </recommendedName>
</protein>
<feature type="region of interest" description="Disordered" evidence="6">
    <location>
        <begin position="1"/>
        <end position="64"/>
    </location>
</feature>
<dbReference type="EMBL" id="LLKB01000001">
    <property type="protein sequence ID" value="KQC86475.1"/>
    <property type="molecule type" value="Genomic_DNA"/>
</dbReference>
<dbReference type="InterPro" id="IPR027417">
    <property type="entry name" value="P-loop_NTPase"/>
</dbReference>
<dbReference type="PROSITE" id="PS50901">
    <property type="entry name" value="FTSK"/>
    <property type="match status" value="1"/>
</dbReference>
<feature type="compositionally biased region" description="Basic and acidic residues" evidence="6">
    <location>
        <begin position="299"/>
        <end position="315"/>
    </location>
</feature>
<keyword evidence="2 5" id="KW-0547">Nucleotide-binding</keyword>
<dbReference type="Gene3D" id="3.30.980.40">
    <property type="match status" value="1"/>
</dbReference>
<dbReference type="CDD" id="cd01127">
    <property type="entry name" value="TrwB_TraG_TraD_VirD4"/>
    <property type="match status" value="1"/>
</dbReference>
<feature type="region of interest" description="Disordered" evidence="6">
    <location>
        <begin position="499"/>
        <end position="524"/>
    </location>
</feature>
<comment type="caution">
    <text evidence="9">The sequence shown here is derived from an EMBL/GenBank/DDBJ whole genome shotgun (WGS) entry which is preliminary data.</text>
</comment>
<evidence type="ECO:0000256" key="3">
    <source>
        <dbReference type="ARBA" id="ARBA00022840"/>
    </source>
</evidence>
<keyword evidence="3 5" id="KW-0067">ATP-binding</keyword>
<dbReference type="Pfam" id="PF01580">
    <property type="entry name" value="FtsK_SpoIIIE"/>
    <property type="match status" value="1"/>
</dbReference>
<evidence type="ECO:0000256" key="6">
    <source>
        <dbReference type="SAM" id="MobiDB-lite"/>
    </source>
</evidence>
<dbReference type="AlphaFoldDB" id="A0AAW3JVV9"/>
<dbReference type="InterPro" id="IPR036390">
    <property type="entry name" value="WH_DNA-bd_sf"/>
</dbReference>
<dbReference type="SMART" id="SM00843">
    <property type="entry name" value="Ftsk_gamma"/>
    <property type="match status" value="1"/>
</dbReference>
<organism evidence="9 10">
    <name type="scientific">Butyribacter intestini</name>
    <dbReference type="NCBI Taxonomy" id="1703332"/>
    <lineage>
        <taxon>Bacteria</taxon>
        <taxon>Bacillati</taxon>
        <taxon>Bacillota</taxon>
        <taxon>Clostridia</taxon>
        <taxon>Lachnospirales</taxon>
        <taxon>Lachnospiraceae</taxon>
        <taxon>Butyribacter</taxon>
    </lineage>
</organism>
<evidence type="ECO:0000313" key="9">
    <source>
        <dbReference type="EMBL" id="KQC86475.1"/>
    </source>
</evidence>
<dbReference type="GO" id="GO:0016020">
    <property type="term" value="C:membrane"/>
    <property type="evidence" value="ECO:0007669"/>
    <property type="project" value="UniProtKB-SubCell"/>
</dbReference>
<feature type="compositionally biased region" description="Basic and acidic residues" evidence="6">
    <location>
        <begin position="511"/>
        <end position="524"/>
    </location>
</feature>
<dbReference type="SUPFAM" id="SSF52540">
    <property type="entry name" value="P-loop containing nucleoside triphosphate hydrolases"/>
    <property type="match status" value="1"/>
</dbReference>
<keyword evidence="4" id="KW-0238">DNA-binding</keyword>
<dbReference type="SMART" id="SM00382">
    <property type="entry name" value="AAA"/>
    <property type="match status" value="1"/>
</dbReference>
<dbReference type="RefSeq" id="WP_055942022.1">
    <property type="nucleotide sequence ID" value="NZ_LLKB01000001.1"/>
</dbReference>
<evidence type="ECO:0000256" key="2">
    <source>
        <dbReference type="ARBA" id="ARBA00022741"/>
    </source>
</evidence>
<evidence type="ECO:0000259" key="8">
    <source>
        <dbReference type="PROSITE" id="PS50901"/>
    </source>
</evidence>
<keyword evidence="7" id="KW-0472">Membrane</keyword>
<dbReference type="Proteomes" id="UP000050833">
    <property type="component" value="Unassembled WGS sequence"/>
</dbReference>
<feature type="binding site" evidence="5">
    <location>
        <begin position="806"/>
        <end position="813"/>
    </location>
    <ligand>
        <name>ATP</name>
        <dbReference type="ChEBI" id="CHEBI:30616"/>
    </ligand>
</feature>
<dbReference type="GO" id="GO:0005524">
    <property type="term" value="F:ATP binding"/>
    <property type="evidence" value="ECO:0007669"/>
    <property type="project" value="UniProtKB-UniRule"/>
</dbReference>
<dbReference type="PANTHER" id="PTHR22683:SF41">
    <property type="entry name" value="DNA TRANSLOCASE FTSK"/>
    <property type="match status" value="1"/>
</dbReference>
<gene>
    <name evidence="9" type="ORF">APZ18_04635</name>
</gene>
<dbReference type="Gene3D" id="1.10.10.10">
    <property type="entry name" value="Winged helix-like DNA-binding domain superfamily/Winged helix DNA-binding domain"/>
    <property type="match status" value="1"/>
</dbReference>
<dbReference type="SUPFAM" id="SSF46785">
    <property type="entry name" value="Winged helix' DNA-binding domain"/>
    <property type="match status" value="1"/>
</dbReference>
<feature type="transmembrane region" description="Helical" evidence="7">
    <location>
        <begin position="227"/>
        <end position="248"/>
    </location>
</feature>
<accession>A0AAW3JVV9</accession>
<evidence type="ECO:0000256" key="4">
    <source>
        <dbReference type="ARBA" id="ARBA00023125"/>
    </source>
</evidence>
<feature type="compositionally biased region" description="Basic and acidic residues" evidence="6">
    <location>
        <begin position="9"/>
        <end position="25"/>
    </location>
</feature>
<dbReference type="PANTHER" id="PTHR22683">
    <property type="entry name" value="SPORULATION PROTEIN RELATED"/>
    <property type="match status" value="1"/>
</dbReference>
<dbReference type="InterPro" id="IPR050206">
    <property type="entry name" value="FtsK/SpoIIIE/SftA"/>
</dbReference>
<dbReference type="InterPro" id="IPR041027">
    <property type="entry name" value="FtsK_alpha"/>
</dbReference>
<dbReference type="InterPro" id="IPR002543">
    <property type="entry name" value="FtsK_dom"/>
</dbReference>
<reference evidence="9 10" key="1">
    <citation type="submission" date="2015-10" db="EMBL/GenBank/DDBJ databases">
        <title>Butyribacter intestini gen. nov., sp. nov., a butyric acid-producing bacterium of the family Lachnospiraceae isolated from the human faeces.</title>
        <authorList>
            <person name="Zou Y."/>
            <person name="Xue W."/>
            <person name="Luo G."/>
            <person name="Lv M."/>
        </authorList>
    </citation>
    <scope>NUCLEOTIDE SEQUENCE [LARGE SCALE GENOMIC DNA]</scope>
    <source>
        <strain evidence="9 10">TF01-11</strain>
    </source>
</reference>
<evidence type="ECO:0000313" key="10">
    <source>
        <dbReference type="Proteomes" id="UP000050833"/>
    </source>
</evidence>
<keyword evidence="7" id="KW-0812">Transmembrane</keyword>
<evidence type="ECO:0000256" key="5">
    <source>
        <dbReference type="PROSITE-ProRule" id="PRU00289"/>
    </source>
</evidence>
<evidence type="ECO:0000256" key="7">
    <source>
        <dbReference type="SAM" id="Phobius"/>
    </source>
</evidence>
<feature type="transmembrane region" description="Helical" evidence="7">
    <location>
        <begin position="117"/>
        <end position="146"/>
    </location>
</feature>
<proteinExistence type="inferred from homology"/>
<dbReference type="Pfam" id="PF09397">
    <property type="entry name" value="FtsK_gamma"/>
    <property type="match status" value="1"/>
</dbReference>
<sequence>MAAASNKRMTKEKIEVNDKNKKENESVFESNASGKSRQKTSRAGASKKAGHQTAAKTTTRKKTPVKIDITHQRKIQDVTEYRDRLAFETGITLIVIGIVAVFLYISFFGLGGVVGRVFGGICFGFFGWAAWFIPLGIFIGYIFTMVNRGDRRVPRKMGGIIGAFVCMLAITDLLTGKEIITEYYTSNHVLHHGYFECMNLTLQDVLESGKSSGGLIGRWISSLLTKVCGSVGACILLFALLLLSFFVFEGIEIMAALRKRNAYREEMERLYGEVKDEIDFSEPSYTVLRGKTAISPFGERSRCKEEKQEETDIRKKYSHASENNIKNKNKFDYVERVRENSDNVMQSVDLKMMGKFLDEQKKKQSIKEKTKKENKINKAADVSEIIKDSNETESISEKSSADTQNQKKDTILKSGSTLNAADLKSYEKKPDKEPIPIFREEMNQKFGRGFGSSLKQQDSQKNETIVNESTAYENSAFSKDYKPEIIKADKEEEECRKAAEEASAASMQDFETQKYDDTQVEKHFKDENDKETVVDIDDTAVEKTEVNMSDAAEKDKMEVGENLYSYDTTQVESYDTQADVEAENVSAEENNDGDDNYNDNALFIEPKEAVSYKKPERADKHGKFGGDDYVSASESFNALNKTKVEEPVIERAYAFPPIELLGEPVHNNDSLSDTELRETAQKLQDTLKSFNVDVKMGAVTCGPTVTRYELLPEQGVRVNKITKLTDDIKLSLAAQSIRIEAPIPGKSAVGIEVPNPTPSSVYFRELLEGEAFEKAKSPLTFAVGKDISGKLILTDIGKMPHLLIAGATGSGKSVCINTLIMSILYKSDPNDVKLIMIDPKVVELSVYNGIPHLMCPVVTDAKEAAATLNWAVREMSDRYNKFTELGVRNIAGYNDKIKKVENPEKAGFAKMPYIVVIVDEFADLMMVASKDVEDAVCRLAQLARAAGIHLVLATQRPSVNVITGTIKANIPSRIAFSVSSAIDSRTILDRGGAEKLLGKGDMLFFPSGYSEPIRVQGAFVTDEEVSDVVEFLKNNNEEPQYNDKVTEIVEDETNDSKDSDRDSKSDRDEYFEEAGRFVIESDRAAAGQLQRKFSIGFNRAGRIIDQLHDAGVVGPAEGTKPRKVLMSKNEFEMMLGNAPEPVSDDEIDAISEKFGQDSERFVQQ</sequence>
<dbReference type="GO" id="GO:0003677">
    <property type="term" value="F:DNA binding"/>
    <property type="evidence" value="ECO:0007669"/>
    <property type="project" value="UniProtKB-KW"/>
</dbReference>
<name>A0AAW3JVV9_9FIRM</name>
<feature type="region of interest" description="Disordered" evidence="6">
    <location>
        <begin position="299"/>
        <end position="319"/>
    </location>
</feature>
<dbReference type="InterPro" id="IPR036388">
    <property type="entry name" value="WH-like_DNA-bd_sf"/>
</dbReference>
<dbReference type="Pfam" id="PF17854">
    <property type="entry name" value="FtsK_alpha"/>
    <property type="match status" value="1"/>
</dbReference>
<feature type="transmembrane region" description="Helical" evidence="7">
    <location>
        <begin position="91"/>
        <end position="111"/>
    </location>
</feature>